<gene>
    <name evidence="1" type="ORF">WN55_01436</name>
</gene>
<organism evidence="1 2">
    <name type="scientific">Dufourea novaeangliae</name>
    <name type="common">Sweat bee</name>
    <dbReference type="NCBI Taxonomy" id="178035"/>
    <lineage>
        <taxon>Eukaryota</taxon>
        <taxon>Metazoa</taxon>
        <taxon>Ecdysozoa</taxon>
        <taxon>Arthropoda</taxon>
        <taxon>Hexapoda</taxon>
        <taxon>Insecta</taxon>
        <taxon>Pterygota</taxon>
        <taxon>Neoptera</taxon>
        <taxon>Endopterygota</taxon>
        <taxon>Hymenoptera</taxon>
        <taxon>Apocrita</taxon>
        <taxon>Aculeata</taxon>
        <taxon>Apoidea</taxon>
        <taxon>Anthophila</taxon>
        <taxon>Halictidae</taxon>
        <taxon>Rophitinae</taxon>
        <taxon>Dufourea</taxon>
    </lineage>
</organism>
<dbReference type="Proteomes" id="UP000076502">
    <property type="component" value="Unassembled WGS sequence"/>
</dbReference>
<evidence type="ECO:0000313" key="1">
    <source>
        <dbReference type="EMBL" id="KZC10320.1"/>
    </source>
</evidence>
<dbReference type="AlphaFoldDB" id="A0A154PGM1"/>
<protein>
    <submittedName>
        <fullName evidence="1">Uncharacterized protein</fullName>
    </submittedName>
</protein>
<reference evidence="1 2" key="1">
    <citation type="submission" date="2015-07" db="EMBL/GenBank/DDBJ databases">
        <title>The genome of Dufourea novaeangliae.</title>
        <authorList>
            <person name="Pan H."/>
            <person name="Kapheim K."/>
        </authorList>
    </citation>
    <scope>NUCLEOTIDE SEQUENCE [LARGE SCALE GENOMIC DNA]</scope>
    <source>
        <strain evidence="1">0120121106</strain>
        <tissue evidence="1">Whole body</tissue>
    </source>
</reference>
<keyword evidence="2" id="KW-1185">Reference proteome</keyword>
<dbReference type="EMBL" id="KQ434889">
    <property type="protein sequence ID" value="KZC10320.1"/>
    <property type="molecule type" value="Genomic_DNA"/>
</dbReference>
<name>A0A154PGM1_DUFNO</name>
<evidence type="ECO:0000313" key="2">
    <source>
        <dbReference type="Proteomes" id="UP000076502"/>
    </source>
</evidence>
<accession>A0A154PGM1</accession>
<proteinExistence type="predicted"/>
<sequence>MGVSNATDERSNYEVSLWHSETCTMFMSVLHKCDANLSPMVIKMAMLWAQAVSNHSESATT</sequence>